<dbReference type="SMART" id="SM00028">
    <property type="entry name" value="TPR"/>
    <property type="match status" value="4"/>
</dbReference>
<dbReference type="SMART" id="SM00387">
    <property type="entry name" value="HATPase_c"/>
    <property type="match status" value="1"/>
</dbReference>
<name>A0ABR7QDP5_9FLAO</name>
<evidence type="ECO:0000256" key="6">
    <source>
        <dbReference type="ARBA" id="ARBA00022485"/>
    </source>
</evidence>
<evidence type="ECO:0000256" key="14">
    <source>
        <dbReference type="ARBA" id="ARBA00023004"/>
    </source>
</evidence>
<evidence type="ECO:0000256" key="10">
    <source>
        <dbReference type="ARBA" id="ARBA00022723"/>
    </source>
</evidence>
<dbReference type="Gene3D" id="1.20.5.1930">
    <property type="match status" value="1"/>
</dbReference>
<keyword evidence="6" id="KW-0004">4Fe-4S</keyword>
<dbReference type="Pfam" id="PF07730">
    <property type="entry name" value="HisKA_3"/>
    <property type="match status" value="1"/>
</dbReference>
<keyword evidence="20" id="KW-0732">Signal</keyword>
<reference evidence="22 23" key="1">
    <citation type="submission" date="2020-07" db="EMBL/GenBank/DDBJ databases">
        <title>Description of Kordia aestuariivivens sp. nov., isolated from a tidal flat.</title>
        <authorList>
            <person name="Park S."/>
            <person name="Yoon J.-H."/>
        </authorList>
    </citation>
    <scope>NUCLEOTIDE SEQUENCE [LARGE SCALE GENOMIC DNA]</scope>
    <source>
        <strain evidence="22 23">YSTF-M3</strain>
    </source>
</reference>
<keyword evidence="14" id="KW-0408">Iron</keyword>
<keyword evidence="16" id="KW-0411">Iron-sulfur</keyword>
<dbReference type="InterPro" id="IPR011990">
    <property type="entry name" value="TPR-like_helical_dom_sf"/>
</dbReference>
<feature type="signal peptide" evidence="20">
    <location>
        <begin position="1"/>
        <end position="24"/>
    </location>
</feature>
<evidence type="ECO:0000256" key="20">
    <source>
        <dbReference type="SAM" id="SignalP"/>
    </source>
</evidence>
<feature type="chain" id="PRO_5046272922" description="Oxygen sensor histidine kinase NreB" evidence="20">
    <location>
        <begin position="25"/>
        <end position="599"/>
    </location>
</feature>
<sequence length="599" mass="68484">MRIEKIKYLILISAFFLNADFSYAQNLDFENVWNAFDSDNNNKILETLQAIDTINSSDQDIGTWYFYYADYQLRIDNQHIAYDYALKSKQKFNEANLKNDVKDCNLLILDILNHQNDIKVSKDDIVEELYKYAQKENDSTLYRSIYRIKAVEFLDKKDAKNSILYFNKVIEVDKHLNDTLQVALTYMNIGTVYAYALKNADSALIYTKKAIPVLKKNKDFKNLAHNYNNQAYHYELKKNYLKAIEYYKKADSIPLKKNIAKTKVIFYENMADTYEKAKDYKNAAIYLKKFINLKDSIGDEFQNIAINETNSKYNTKTISADLSKLQTLYTLVDTERENEKKRKNSQLIISLIVLALVIISAYLIQKNTRKKQLLAEQAKDLEAQKVSTLLKEQELSSIDAMIEGQEKERKRIAEDLHDDLGALMATVKLHFENIETAQNEDAVTKTSSLLDEAYDKIRTIAHAKNAGVIANQGLLVAVTNMSAKISSANKMNIEVISFGLEERLENSLELSLFRMIQELIANIIKHSEATNATIQLTQHEKNLNIIVEDNGKGFDPSNNKSSGIGLETIKKRVEHLNGKLSIDSTLGKGTTILVDVPLL</sequence>
<comment type="cofactor">
    <cofactor evidence="2">
        <name>[4Fe-4S] cluster</name>
        <dbReference type="ChEBI" id="CHEBI:49883"/>
    </cofactor>
</comment>
<evidence type="ECO:0000256" key="19">
    <source>
        <dbReference type="SAM" id="Phobius"/>
    </source>
</evidence>
<keyword evidence="7" id="KW-0963">Cytoplasm</keyword>
<evidence type="ECO:0000256" key="11">
    <source>
        <dbReference type="ARBA" id="ARBA00022741"/>
    </source>
</evidence>
<evidence type="ECO:0000256" key="1">
    <source>
        <dbReference type="ARBA" id="ARBA00000085"/>
    </source>
</evidence>
<dbReference type="Pfam" id="PF13181">
    <property type="entry name" value="TPR_8"/>
    <property type="match status" value="2"/>
</dbReference>
<keyword evidence="10" id="KW-0479">Metal-binding</keyword>
<dbReference type="GO" id="GO:0016301">
    <property type="term" value="F:kinase activity"/>
    <property type="evidence" value="ECO:0007669"/>
    <property type="project" value="UniProtKB-KW"/>
</dbReference>
<comment type="caution">
    <text evidence="22">The sequence shown here is derived from an EMBL/GenBank/DDBJ whole genome shotgun (WGS) entry which is preliminary data.</text>
</comment>
<evidence type="ECO:0000256" key="7">
    <source>
        <dbReference type="ARBA" id="ARBA00022490"/>
    </source>
</evidence>
<dbReference type="InterPro" id="IPR036890">
    <property type="entry name" value="HATPase_C_sf"/>
</dbReference>
<dbReference type="PANTHER" id="PTHR24421">
    <property type="entry name" value="NITRATE/NITRITE SENSOR PROTEIN NARX-RELATED"/>
    <property type="match status" value="1"/>
</dbReference>
<accession>A0ABR7QDP5</accession>
<dbReference type="SUPFAM" id="SSF48452">
    <property type="entry name" value="TPR-like"/>
    <property type="match status" value="1"/>
</dbReference>
<dbReference type="PANTHER" id="PTHR24421:SF10">
    <property type="entry name" value="NITRATE_NITRITE SENSOR PROTEIN NARQ"/>
    <property type="match status" value="1"/>
</dbReference>
<evidence type="ECO:0000256" key="12">
    <source>
        <dbReference type="ARBA" id="ARBA00022777"/>
    </source>
</evidence>
<evidence type="ECO:0000256" key="8">
    <source>
        <dbReference type="ARBA" id="ARBA00022553"/>
    </source>
</evidence>
<dbReference type="InterPro" id="IPR004358">
    <property type="entry name" value="Sig_transdc_His_kin-like_C"/>
</dbReference>
<dbReference type="Pfam" id="PF02518">
    <property type="entry name" value="HATPase_c"/>
    <property type="match status" value="1"/>
</dbReference>
<dbReference type="Proteomes" id="UP000619238">
    <property type="component" value="Unassembled WGS sequence"/>
</dbReference>
<evidence type="ECO:0000256" key="9">
    <source>
        <dbReference type="ARBA" id="ARBA00022679"/>
    </source>
</evidence>
<dbReference type="InterPro" id="IPR019734">
    <property type="entry name" value="TPR_rpt"/>
</dbReference>
<comment type="subcellular location">
    <subcellularLocation>
        <location evidence="3">Cytoplasm</location>
    </subcellularLocation>
</comment>
<comment type="catalytic activity">
    <reaction evidence="1">
        <text>ATP + protein L-histidine = ADP + protein N-phospho-L-histidine.</text>
        <dbReference type="EC" id="2.7.13.3"/>
    </reaction>
</comment>
<keyword evidence="12 22" id="KW-0418">Kinase</keyword>
<feature type="transmembrane region" description="Helical" evidence="19">
    <location>
        <begin position="347"/>
        <end position="364"/>
    </location>
</feature>
<evidence type="ECO:0000313" key="23">
    <source>
        <dbReference type="Proteomes" id="UP000619238"/>
    </source>
</evidence>
<keyword evidence="19" id="KW-0812">Transmembrane</keyword>
<evidence type="ECO:0000256" key="5">
    <source>
        <dbReference type="ARBA" id="ARBA00017322"/>
    </source>
</evidence>
<dbReference type="EC" id="2.7.13.3" evidence="4"/>
<dbReference type="Gene3D" id="1.25.40.10">
    <property type="entry name" value="Tetratricopeptide repeat domain"/>
    <property type="match status" value="1"/>
</dbReference>
<dbReference type="RefSeq" id="WP_187563671.1">
    <property type="nucleotide sequence ID" value="NZ_JACGWS010000012.1"/>
</dbReference>
<dbReference type="EMBL" id="JACGWS010000012">
    <property type="protein sequence ID" value="MBC8756633.1"/>
    <property type="molecule type" value="Genomic_DNA"/>
</dbReference>
<keyword evidence="11" id="KW-0547">Nucleotide-binding</keyword>
<dbReference type="SUPFAM" id="SSF55874">
    <property type="entry name" value="ATPase domain of HSP90 chaperone/DNA topoisomerase II/histidine kinase"/>
    <property type="match status" value="1"/>
</dbReference>
<dbReference type="Gene3D" id="3.30.565.10">
    <property type="entry name" value="Histidine kinase-like ATPase, C-terminal domain"/>
    <property type="match status" value="1"/>
</dbReference>
<evidence type="ECO:0000256" key="16">
    <source>
        <dbReference type="ARBA" id="ARBA00023014"/>
    </source>
</evidence>
<evidence type="ECO:0000256" key="2">
    <source>
        <dbReference type="ARBA" id="ARBA00001966"/>
    </source>
</evidence>
<feature type="domain" description="Histidine kinase" evidence="21">
    <location>
        <begin position="411"/>
        <end position="599"/>
    </location>
</feature>
<keyword evidence="13" id="KW-0067">ATP-binding</keyword>
<evidence type="ECO:0000256" key="13">
    <source>
        <dbReference type="ARBA" id="ARBA00022840"/>
    </source>
</evidence>
<dbReference type="PRINTS" id="PR00344">
    <property type="entry name" value="BCTRLSENSOR"/>
</dbReference>
<gene>
    <name evidence="22" type="ORF">H2O64_18315</name>
</gene>
<dbReference type="PROSITE" id="PS50109">
    <property type="entry name" value="HIS_KIN"/>
    <property type="match status" value="1"/>
</dbReference>
<evidence type="ECO:0000313" key="22">
    <source>
        <dbReference type="EMBL" id="MBC8756633.1"/>
    </source>
</evidence>
<comment type="function">
    <text evidence="17">Member of the two-component regulatory system NreB/NreC involved in the control of dissimilatory nitrate/nitrite reduction in response to oxygen. NreB functions as a direct oxygen sensor histidine kinase which is autophosphorylated, in the absence of oxygen, probably at the conserved histidine residue, and transfers its phosphate group probably to a conserved aspartate residue of NreC. NreB/NreC activates the expression of the nitrate (narGHJI) and nitrite (nir) reductase operons, as well as the putative nitrate transporter gene narT.</text>
</comment>
<organism evidence="22 23">
    <name type="scientific">Kordia aestuariivivens</name>
    <dbReference type="NCBI Taxonomy" id="2759037"/>
    <lineage>
        <taxon>Bacteria</taxon>
        <taxon>Pseudomonadati</taxon>
        <taxon>Bacteroidota</taxon>
        <taxon>Flavobacteriia</taxon>
        <taxon>Flavobacteriales</taxon>
        <taxon>Flavobacteriaceae</taxon>
        <taxon>Kordia</taxon>
    </lineage>
</organism>
<evidence type="ECO:0000259" key="21">
    <source>
        <dbReference type="PROSITE" id="PS50109"/>
    </source>
</evidence>
<dbReference type="InterPro" id="IPR050482">
    <property type="entry name" value="Sensor_HK_TwoCompSys"/>
</dbReference>
<keyword evidence="8" id="KW-0597">Phosphoprotein</keyword>
<evidence type="ECO:0000256" key="15">
    <source>
        <dbReference type="ARBA" id="ARBA00023012"/>
    </source>
</evidence>
<dbReference type="CDD" id="cd16917">
    <property type="entry name" value="HATPase_UhpB-NarQ-NarX-like"/>
    <property type="match status" value="1"/>
</dbReference>
<dbReference type="InterPro" id="IPR005467">
    <property type="entry name" value="His_kinase_dom"/>
</dbReference>
<keyword evidence="9" id="KW-0808">Transferase</keyword>
<keyword evidence="19" id="KW-1133">Transmembrane helix</keyword>
<keyword evidence="15" id="KW-0902">Two-component regulatory system</keyword>
<dbReference type="InterPro" id="IPR011712">
    <property type="entry name" value="Sig_transdc_His_kin_sub3_dim/P"/>
</dbReference>
<dbReference type="InterPro" id="IPR003594">
    <property type="entry name" value="HATPase_dom"/>
</dbReference>
<proteinExistence type="predicted"/>
<keyword evidence="19" id="KW-0472">Membrane</keyword>
<keyword evidence="23" id="KW-1185">Reference proteome</keyword>
<evidence type="ECO:0000256" key="4">
    <source>
        <dbReference type="ARBA" id="ARBA00012438"/>
    </source>
</evidence>
<evidence type="ECO:0000256" key="18">
    <source>
        <dbReference type="ARBA" id="ARBA00030800"/>
    </source>
</evidence>
<protein>
    <recommendedName>
        <fullName evidence="5">Oxygen sensor histidine kinase NreB</fullName>
        <ecNumber evidence="4">2.7.13.3</ecNumber>
    </recommendedName>
    <alternativeName>
        <fullName evidence="18">Nitrogen regulation protein B</fullName>
    </alternativeName>
</protein>
<evidence type="ECO:0000256" key="3">
    <source>
        <dbReference type="ARBA" id="ARBA00004496"/>
    </source>
</evidence>
<evidence type="ECO:0000256" key="17">
    <source>
        <dbReference type="ARBA" id="ARBA00024827"/>
    </source>
</evidence>